<comment type="caution">
    <text evidence="5">The sequence shown here is derived from an EMBL/GenBank/DDBJ whole genome shotgun (WGS) entry which is preliminary data.</text>
</comment>
<dbReference type="Gene3D" id="1.10.10.10">
    <property type="entry name" value="Winged helix-like DNA-binding domain superfamily/Winged helix DNA-binding domain"/>
    <property type="match status" value="1"/>
</dbReference>
<keyword evidence="3" id="KW-0804">Transcription</keyword>
<evidence type="ECO:0000313" key="5">
    <source>
        <dbReference type="EMBL" id="MBC8540956.1"/>
    </source>
</evidence>
<dbReference type="GO" id="GO:0003700">
    <property type="term" value="F:DNA-binding transcription factor activity"/>
    <property type="evidence" value="ECO:0007669"/>
    <property type="project" value="InterPro"/>
</dbReference>
<dbReference type="InterPro" id="IPR036390">
    <property type="entry name" value="WH_DNA-bd_sf"/>
</dbReference>
<dbReference type="RefSeq" id="WP_249312751.1">
    <property type="nucleotide sequence ID" value="NZ_JACRSU010000003.1"/>
</dbReference>
<feature type="domain" description="HTH deoR-type" evidence="4">
    <location>
        <begin position="3"/>
        <end position="58"/>
    </location>
</feature>
<dbReference type="EMBL" id="JACRSU010000003">
    <property type="protein sequence ID" value="MBC8540956.1"/>
    <property type="molecule type" value="Genomic_DNA"/>
</dbReference>
<name>A0A926DN84_9FIRM</name>
<dbReference type="Gene3D" id="3.40.50.1360">
    <property type="match status" value="1"/>
</dbReference>
<dbReference type="GO" id="GO:0003677">
    <property type="term" value="F:DNA binding"/>
    <property type="evidence" value="ECO:0007669"/>
    <property type="project" value="UniProtKB-KW"/>
</dbReference>
<dbReference type="Pfam" id="PF08220">
    <property type="entry name" value="HTH_DeoR"/>
    <property type="match status" value="1"/>
</dbReference>
<dbReference type="SMART" id="SM01134">
    <property type="entry name" value="DeoRC"/>
    <property type="match status" value="1"/>
</dbReference>
<proteinExistence type="predicted"/>
<keyword evidence="1" id="KW-0805">Transcription regulation</keyword>
<dbReference type="InterPro" id="IPR001034">
    <property type="entry name" value="DeoR_HTH"/>
</dbReference>
<organism evidence="5 6">
    <name type="scientific">Congzhengia minquanensis</name>
    <dbReference type="NCBI Taxonomy" id="2763657"/>
    <lineage>
        <taxon>Bacteria</taxon>
        <taxon>Bacillati</taxon>
        <taxon>Bacillota</taxon>
        <taxon>Clostridia</taxon>
        <taxon>Eubacteriales</taxon>
        <taxon>Oscillospiraceae</taxon>
        <taxon>Congzhengia</taxon>
    </lineage>
</organism>
<dbReference type="InterPro" id="IPR050313">
    <property type="entry name" value="Carb_Metab_HTH_regulators"/>
</dbReference>
<dbReference type="PRINTS" id="PR00037">
    <property type="entry name" value="HTHLACR"/>
</dbReference>
<protein>
    <submittedName>
        <fullName evidence="5">DeoR/GlpR transcriptional regulator</fullName>
    </submittedName>
</protein>
<reference evidence="5" key="1">
    <citation type="submission" date="2020-08" db="EMBL/GenBank/DDBJ databases">
        <title>Genome public.</title>
        <authorList>
            <person name="Liu C."/>
            <person name="Sun Q."/>
        </authorList>
    </citation>
    <scope>NUCLEOTIDE SEQUENCE</scope>
    <source>
        <strain evidence="5">H8</strain>
    </source>
</reference>
<evidence type="ECO:0000256" key="3">
    <source>
        <dbReference type="ARBA" id="ARBA00023163"/>
    </source>
</evidence>
<evidence type="ECO:0000256" key="2">
    <source>
        <dbReference type="ARBA" id="ARBA00023125"/>
    </source>
</evidence>
<dbReference type="SUPFAM" id="SSF100950">
    <property type="entry name" value="NagB/RpiA/CoA transferase-like"/>
    <property type="match status" value="1"/>
</dbReference>
<accession>A0A926DN84</accession>
<dbReference type="PROSITE" id="PS51000">
    <property type="entry name" value="HTH_DEOR_2"/>
    <property type="match status" value="1"/>
</dbReference>
<sequence>MLANARRNRICKLLQTQSAVTTAALAKKFNVSIETIRKDLLSLEKNNELVRVHGGAVLKASARPYWELSKRLDDKRPEKTEVSRLAANYIKNGDSIAIDTGSTAIEFIETLMERFDTLTIVTHSMDVFQKAHDFKNFNILLCGGYFLNRENSFYGTFAKDMLERIHVSKVFIFPWAVSLSNGICDSQPQLAEMQQKLLSVGDKVIVLADSSKYEKSALIKVADMNPGYIYIADSRLPDEVKEVYKNNNITIITGEEDIK</sequence>
<evidence type="ECO:0000256" key="1">
    <source>
        <dbReference type="ARBA" id="ARBA00023015"/>
    </source>
</evidence>
<keyword evidence="6" id="KW-1185">Reference proteome</keyword>
<dbReference type="Proteomes" id="UP000611762">
    <property type="component" value="Unassembled WGS sequence"/>
</dbReference>
<evidence type="ECO:0000313" key="6">
    <source>
        <dbReference type="Proteomes" id="UP000611762"/>
    </source>
</evidence>
<dbReference type="PROSITE" id="PS00894">
    <property type="entry name" value="HTH_DEOR_1"/>
    <property type="match status" value="1"/>
</dbReference>
<dbReference type="SUPFAM" id="SSF46785">
    <property type="entry name" value="Winged helix' DNA-binding domain"/>
    <property type="match status" value="1"/>
</dbReference>
<dbReference type="AlphaFoldDB" id="A0A926DN84"/>
<dbReference type="InterPro" id="IPR014036">
    <property type="entry name" value="DeoR-like_C"/>
</dbReference>
<dbReference type="InterPro" id="IPR036388">
    <property type="entry name" value="WH-like_DNA-bd_sf"/>
</dbReference>
<dbReference type="InterPro" id="IPR037171">
    <property type="entry name" value="NagB/RpiA_transferase-like"/>
</dbReference>
<dbReference type="Pfam" id="PF00455">
    <property type="entry name" value="DeoRC"/>
    <property type="match status" value="1"/>
</dbReference>
<dbReference type="PANTHER" id="PTHR30363:SF44">
    <property type="entry name" value="AGA OPERON TRANSCRIPTIONAL REPRESSOR-RELATED"/>
    <property type="match status" value="1"/>
</dbReference>
<gene>
    <name evidence="5" type="ORF">H8698_08205</name>
</gene>
<dbReference type="SMART" id="SM00420">
    <property type="entry name" value="HTH_DEOR"/>
    <property type="match status" value="1"/>
</dbReference>
<evidence type="ECO:0000259" key="4">
    <source>
        <dbReference type="PROSITE" id="PS51000"/>
    </source>
</evidence>
<keyword evidence="2" id="KW-0238">DNA-binding</keyword>
<dbReference type="PANTHER" id="PTHR30363">
    <property type="entry name" value="HTH-TYPE TRANSCRIPTIONAL REGULATOR SRLR-RELATED"/>
    <property type="match status" value="1"/>
</dbReference>
<dbReference type="InterPro" id="IPR018356">
    <property type="entry name" value="Tscrpt_reg_HTH_DeoR_CS"/>
</dbReference>